<name>A0ABY7DR36_MYAAR</name>
<evidence type="ECO:0000313" key="1">
    <source>
        <dbReference type="EMBL" id="WAQ99879.1"/>
    </source>
</evidence>
<organism evidence="1 2">
    <name type="scientific">Mya arenaria</name>
    <name type="common">Soft-shell clam</name>
    <dbReference type="NCBI Taxonomy" id="6604"/>
    <lineage>
        <taxon>Eukaryota</taxon>
        <taxon>Metazoa</taxon>
        <taxon>Spiralia</taxon>
        <taxon>Lophotrochozoa</taxon>
        <taxon>Mollusca</taxon>
        <taxon>Bivalvia</taxon>
        <taxon>Autobranchia</taxon>
        <taxon>Heteroconchia</taxon>
        <taxon>Euheterodonta</taxon>
        <taxon>Imparidentia</taxon>
        <taxon>Neoheterodontei</taxon>
        <taxon>Myida</taxon>
        <taxon>Myoidea</taxon>
        <taxon>Myidae</taxon>
        <taxon>Mya</taxon>
    </lineage>
</organism>
<reference evidence="1" key="1">
    <citation type="submission" date="2022-11" db="EMBL/GenBank/DDBJ databases">
        <title>Centuries of genome instability and evolution in soft-shell clam transmissible cancer (bioRxiv).</title>
        <authorList>
            <person name="Hart S.F.M."/>
            <person name="Yonemitsu M.A."/>
            <person name="Giersch R.M."/>
            <person name="Beal B.F."/>
            <person name="Arriagada G."/>
            <person name="Davis B.W."/>
            <person name="Ostrander E.A."/>
            <person name="Goff S.P."/>
            <person name="Metzger M.J."/>
        </authorList>
    </citation>
    <scope>NUCLEOTIDE SEQUENCE</scope>
    <source>
        <strain evidence="1">MELC-2E11</strain>
        <tissue evidence="1">Siphon/mantle</tissue>
    </source>
</reference>
<protein>
    <submittedName>
        <fullName evidence="1">Uncharacterized protein</fullName>
    </submittedName>
</protein>
<feature type="non-terminal residue" evidence="1">
    <location>
        <position position="136"/>
    </location>
</feature>
<evidence type="ECO:0000313" key="2">
    <source>
        <dbReference type="Proteomes" id="UP001164746"/>
    </source>
</evidence>
<accession>A0ABY7DR36</accession>
<proteinExistence type="predicted"/>
<sequence>MKSSTERLLGVIDILSKTLITKQVLGTASTNMYTDSLTLGVSKVDSAGLGSEELSIGLKTQSITAGVKLSPAIDLGLLSEAGLQLVYMEKNPYVWDDSATSVKGPVVSIELKDDTSSPILVKNLLQPITVNIPTQN</sequence>
<gene>
    <name evidence="1" type="ORF">MAR_024252</name>
</gene>
<dbReference type="EMBL" id="CP111014">
    <property type="protein sequence ID" value="WAQ99879.1"/>
    <property type="molecule type" value="Genomic_DNA"/>
</dbReference>
<keyword evidence="2" id="KW-1185">Reference proteome</keyword>
<dbReference type="Proteomes" id="UP001164746">
    <property type="component" value="Chromosome 3"/>
</dbReference>